<reference evidence="3" key="1">
    <citation type="journal article" date="2019" name="Int. J. Syst. Evol. Microbiol.">
        <title>The Global Catalogue of Microorganisms (GCM) 10K type strain sequencing project: providing services to taxonomists for standard genome sequencing and annotation.</title>
        <authorList>
            <consortium name="The Broad Institute Genomics Platform"/>
            <consortium name="The Broad Institute Genome Sequencing Center for Infectious Disease"/>
            <person name="Wu L."/>
            <person name="Ma J."/>
        </authorList>
    </citation>
    <scope>NUCLEOTIDE SEQUENCE [LARGE SCALE GENOMIC DNA]</scope>
    <source>
        <strain evidence="3">JCM 14370</strain>
    </source>
</reference>
<comment type="caution">
    <text evidence="2">The sequence shown here is derived from an EMBL/GenBank/DDBJ whole genome shotgun (WGS) entry which is preliminary data.</text>
</comment>
<dbReference type="PANTHER" id="PTHR35807">
    <property type="entry name" value="TRANSCRIPTIONAL REGULATOR REDD-RELATED"/>
    <property type="match status" value="1"/>
</dbReference>
<organism evidence="2 3">
    <name type="scientific">Deinococcus roseus</name>
    <dbReference type="NCBI Taxonomy" id="392414"/>
    <lineage>
        <taxon>Bacteria</taxon>
        <taxon>Thermotogati</taxon>
        <taxon>Deinococcota</taxon>
        <taxon>Deinococci</taxon>
        <taxon>Deinococcales</taxon>
        <taxon>Deinococcaceae</taxon>
        <taxon>Deinococcus</taxon>
    </lineage>
</organism>
<dbReference type="SMART" id="SM01043">
    <property type="entry name" value="BTAD"/>
    <property type="match status" value="1"/>
</dbReference>
<dbReference type="InterPro" id="IPR036388">
    <property type="entry name" value="WH-like_DNA-bd_sf"/>
</dbReference>
<dbReference type="InterPro" id="IPR005158">
    <property type="entry name" value="BTAD"/>
</dbReference>
<evidence type="ECO:0000313" key="2">
    <source>
        <dbReference type="EMBL" id="GGJ35992.1"/>
    </source>
</evidence>
<dbReference type="SUPFAM" id="SSF48452">
    <property type="entry name" value="TPR-like"/>
    <property type="match status" value="1"/>
</dbReference>
<accession>A0ABQ2CZH0</accession>
<dbReference type="InterPro" id="IPR016032">
    <property type="entry name" value="Sig_transdc_resp-reg_C-effctor"/>
</dbReference>
<name>A0ABQ2CZH0_9DEIO</name>
<dbReference type="Gene3D" id="1.25.40.10">
    <property type="entry name" value="Tetratricopeptide repeat domain"/>
    <property type="match status" value="1"/>
</dbReference>
<dbReference type="SUPFAM" id="SSF46894">
    <property type="entry name" value="C-terminal effector domain of the bipartite response regulators"/>
    <property type="match status" value="1"/>
</dbReference>
<dbReference type="EMBL" id="BMOD01000007">
    <property type="protein sequence ID" value="GGJ35992.1"/>
    <property type="molecule type" value="Genomic_DNA"/>
</dbReference>
<dbReference type="Gene3D" id="1.10.10.10">
    <property type="entry name" value="Winged helix-like DNA-binding domain superfamily/Winged helix DNA-binding domain"/>
    <property type="match status" value="1"/>
</dbReference>
<evidence type="ECO:0000259" key="1">
    <source>
        <dbReference type="SMART" id="SM01043"/>
    </source>
</evidence>
<dbReference type="InterPro" id="IPR051677">
    <property type="entry name" value="AfsR-DnrI-RedD_regulator"/>
</dbReference>
<dbReference type="Proteomes" id="UP000632222">
    <property type="component" value="Unassembled WGS sequence"/>
</dbReference>
<dbReference type="InterPro" id="IPR011990">
    <property type="entry name" value="TPR-like_helical_dom_sf"/>
</dbReference>
<sequence length="245" mass="28805">MARPRNPSILRAAQVHLLGTPALKKTRHTRLLMPEKALWLLTYLACQNRWVSREEMAALLWPDSDSSAARHSLRQLLQRLRSLRWTHTLETEPTCLRWWEGSDLHEFRRCAASGLWAEALHHHQGELLQGFYPAELEEFCAWLELERRQLHTQWMQVCKAQAQRLTQQNQPEAALQVLEHVLHKDPLAEHALQGYLRLARHREDRDRAGRFYQQFKQALQQEVGLEPSLETRQLYQGLFMADGTR</sequence>
<protein>
    <recommendedName>
        <fullName evidence="1">Bacterial transcriptional activator domain-containing protein</fullName>
    </recommendedName>
</protein>
<evidence type="ECO:0000313" key="3">
    <source>
        <dbReference type="Proteomes" id="UP000632222"/>
    </source>
</evidence>
<keyword evidence="3" id="KW-1185">Reference proteome</keyword>
<gene>
    <name evidence="2" type="ORF">GCM10008938_22640</name>
</gene>
<proteinExistence type="predicted"/>
<feature type="domain" description="Bacterial transcriptional activator" evidence="1">
    <location>
        <begin position="102"/>
        <end position="239"/>
    </location>
</feature>
<dbReference type="RefSeq" id="WP_189002799.1">
    <property type="nucleotide sequence ID" value="NZ_BMOD01000007.1"/>
</dbReference>
<dbReference type="Pfam" id="PF03704">
    <property type="entry name" value="BTAD"/>
    <property type="match status" value="1"/>
</dbReference>